<evidence type="ECO:0000313" key="2">
    <source>
        <dbReference type="Proteomes" id="UP001203036"/>
    </source>
</evidence>
<keyword evidence="2" id="KW-1185">Reference proteome</keyword>
<dbReference type="EMBL" id="JAMQGO010000014">
    <property type="protein sequence ID" value="MCM2563652.1"/>
    <property type="molecule type" value="Genomic_DNA"/>
</dbReference>
<comment type="caution">
    <text evidence="1">The sequence shown here is derived from an EMBL/GenBank/DDBJ whole genome shotgun (WGS) entry which is preliminary data.</text>
</comment>
<name>A0ACC6A025_9RHOB</name>
<evidence type="ECO:0000313" key="1">
    <source>
        <dbReference type="EMBL" id="MCM2563652.1"/>
    </source>
</evidence>
<reference evidence="1" key="1">
    <citation type="submission" date="2022-06" db="EMBL/GenBank/DDBJ databases">
        <title>Lutimaribacter sp. EGI FJ00013, a novel bacterium isolated from a salt lake sediment enrichment.</title>
        <authorList>
            <person name="Gao L."/>
            <person name="Fang B.-Z."/>
            <person name="Li W.-J."/>
        </authorList>
    </citation>
    <scope>NUCLEOTIDE SEQUENCE</scope>
    <source>
        <strain evidence="1">EGI FJ00013</strain>
    </source>
</reference>
<protein>
    <submittedName>
        <fullName evidence="1">Uncharacterized protein</fullName>
    </submittedName>
</protein>
<gene>
    <name evidence="1" type="ORF">M8744_15965</name>
</gene>
<sequence>MKTLLVTSCVALMALAGAAHASDDSAQPGTVLLNDGPLTYEMFETAIDHVDLATCPAEFDPDMLFCRMTLSADSAHVFVFSYDGAQPLHAIKSYTLDEDFLPF</sequence>
<proteinExistence type="predicted"/>
<organism evidence="1 2">
    <name type="scientific">Lutimaribacter degradans</name>
    <dbReference type="NCBI Taxonomy" id="2945989"/>
    <lineage>
        <taxon>Bacteria</taxon>
        <taxon>Pseudomonadati</taxon>
        <taxon>Pseudomonadota</taxon>
        <taxon>Alphaproteobacteria</taxon>
        <taxon>Rhodobacterales</taxon>
        <taxon>Roseobacteraceae</taxon>
        <taxon>Lutimaribacter</taxon>
    </lineage>
</organism>
<dbReference type="Proteomes" id="UP001203036">
    <property type="component" value="Unassembled WGS sequence"/>
</dbReference>
<accession>A0ACC6A025</accession>